<evidence type="ECO:0000313" key="18">
    <source>
        <dbReference type="EMBL" id="ADI01694.1"/>
    </source>
</evidence>
<comment type="function">
    <text evidence="3 14 16">Endonuclease that specifically degrades the RNA of RNA-DNA hybrids.</text>
</comment>
<proteinExistence type="inferred from homology"/>
<dbReference type="Proteomes" id="UP000000378">
    <property type="component" value="Chromosome"/>
</dbReference>
<organism evidence="18 19">
    <name type="scientific">Syntrophothermus lipocalidus (strain DSM 12680 / TGB-C1)</name>
    <dbReference type="NCBI Taxonomy" id="643648"/>
    <lineage>
        <taxon>Bacteria</taxon>
        <taxon>Bacillati</taxon>
        <taxon>Bacillota</taxon>
        <taxon>Clostridia</taxon>
        <taxon>Eubacteriales</taxon>
        <taxon>Syntrophomonadaceae</taxon>
        <taxon>Syntrophothermus</taxon>
    </lineage>
</organism>
<dbReference type="FunFam" id="3.30.420.10:FF:000006">
    <property type="entry name" value="Ribonuclease HII"/>
    <property type="match status" value="1"/>
</dbReference>
<keyword evidence="10 14" id="KW-0479">Metal-binding</keyword>
<dbReference type="STRING" id="643648.Slip_0914"/>
<name>D7CLV9_SYNLT</name>
<evidence type="ECO:0000256" key="5">
    <source>
        <dbReference type="ARBA" id="ARBA00007383"/>
    </source>
</evidence>
<evidence type="ECO:0000259" key="17">
    <source>
        <dbReference type="PROSITE" id="PS51975"/>
    </source>
</evidence>
<dbReference type="EMBL" id="CP002048">
    <property type="protein sequence ID" value="ADI01694.1"/>
    <property type="molecule type" value="Genomic_DNA"/>
</dbReference>
<comment type="cofactor">
    <cofactor evidence="2">
        <name>Mg(2+)</name>
        <dbReference type="ChEBI" id="CHEBI:18420"/>
    </cofactor>
</comment>
<keyword evidence="8 14" id="KW-0963">Cytoplasm</keyword>
<comment type="cofactor">
    <cofactor evidence="14 15">
        <name>Mn(2+)</name>
        <dbReference type="ChEBI" id="CHEBI:29035"/>
    </cofactor>
    <cofactor evidence="14 15">
        <name>Mg(2+)</name>
        <dbReference type="ChEBI" id="CHEBI:18420"/>
    </cofactor>
    <text evidence="14 15">Manganese or magnesium. Binds 1 divalent metal ion per monomer in the absence of substrate. May bind a second metal ion after substrate binding.</text>
</comment>
<dbReference type="GO" id="GO:0030145">
    <property type="term" value="F:manganese ion binding"/>
    <property type="evidence" value="ECO:0007669"/>
    <property type="project" value="UniProtKB-UniRule"/>
</dbReference>
<evidence type="ECO:0000256" key="13">
    <source>
        <dbReference type="ARBA" id="ARBA00023211"/>
    </source>
</evidence>
<dbReference type="GO" id="GO:0032299">
    <property type="term" value="C:ribonuclease H2 complex"/>
    <property type="evidence" value="ECO:0007669"/>
    <property type="project" value="TreeGrafter"/>
</dbReference>
<dbReference type="EC" id="3.1.26.4" evidence="6 14"/>
<evidence type="ECO:0000256" key="11">
    <source>
        <dbReference type="ARBA" id="ARBA00022759"/>
    </source>
</evidence>
<feature type="binding site" evidence="14 15">
    <location>
        <position position="124"/>
    </location>
    <ligand>
        <name>a divalent metal cation</name>
        <dbReference type="ChEBI" id="CHEBI:60240"/>
    </ligand>
</feature>
<evidence type="ECO:0000256" key="6">
    <source>
        <dbReference type="ARBA" id="ARBA00012180"/>
    </source>
</evidence>
<dbReference type="NCBIfam" id="NF000594">
    <property type="entry name" value="PRK00015.1-1"/>
    <property type="match status" value="1"/>
</dbReference>
<evidence type="ECO:0000256" key="2">
    <source>
        <dbReference type="ARBA" id="ARBA00001946"/>
    </source>
</evidence>
<evidence type="ECO:0000256" key="15">
    <source>
        <dbReference type="PROSITE-ProRule" id="PRU01319"/>
    </source>
</evidence>
<keyword evidence="19" id="KW-1185">Reference proteome</keyword>
<sequence>MVSDDERKRLQHMKEYEYGLYAKGIRLVAGTDEVGRGPIAGPVVAAAVILPPDFEVPGVNDSKQVPPKKREWLSDKIKENALTWAVGILFPPYLDRINILNATWEAMRLALGGLAIPPEHVIVDGWPIPELGVTQTPLVKGDSLSISVACASILAKVERDRIMTALDEVYPGYGFARHKGYATREHLRALEVKGPCPIHRISFEPIKSMVMKEDAHQGRLFD</sequence>
<feature type="binding site" evidence="14 15">
    <location>
        <position position="32"/>
    </location>
    <ligand>
        <name>a divalent metal cation</name>
        <dbReference type="ChEBI" id="CHEBI:60240"/>
    </ligand>
</feature>
<comment type="similarity">
    <text evidence="5 14 16">Belongs to the RNase HII family.</text>
</comment>
<evidence type="ECO:0000313" key="19">
    <source>
        <dbReference type="Proteomes" id="UP000000378"/>
    </source>
</evidence>
<feature type="domain" description="RNase H type-2" evidence="17">
    <location>
        <begin position="26"/>
        <end position="215"/>
    </location>
</feature>
<dbReference type="CDD" id="cd07182">
    <property type="entry name" value="RNase_HII_bacteria_HII_like"/>
    <property type="match status" value="1"/>
</dbReference>
<dbReference type="InterPro" id="IPR012337">
    <property type="entry name" value="RNaseH-like_sf"/>
</dbReference>
<evidence type="ECO:0000256" key="10">
    <source>
        <dbReference type="ARBA" id="ARBA00022723"/>
    </source>
</evidence>
<dbReference type="Gene3D" id="3.30.420.10">
    <property type="entry name" value="Ribonuclease H-like superfamily/Ribonuclease H"/>
    <property type="match status" value="1"/>
</dbReference>
<evidence type="ECO:0000256" key="7">
    <source>
        <dbReference type="ARBA" id="ARBA00019179"/>
    </source>
</evidence>
<dbReference type="SUPFAM" id="SSF53098">
    <property type="entry name" value="Ribonuclease H-like"/>
    <property type="match status" value="1"/>
</dbReference>
<evidence type="ECO:0000256" key="1">
    <source>
        <dbReference type="ARBA" id="ARBA00000077"/>
    </source>
</evidence>
<evidence type="ECO:0000256" key="3">
    <source>
        <dbReference type="ARBA" id="ARBA00004065"/>
    </source>
</evidence>
<protein>
    <recommendedName>
        <fullName evidence="7 14">Ribonuclease HII</fullName>
        <shortName evidence="14">RNase HII</shortName>
        <ecNumber evidence="6 14">3.1.26.4</ecNumber>
    </recommendedName>
</protein>
<keyword evidence="13 14" id="KW-0464">Manganese</keyword>
<dbReference type="eggNOG" id="COG0164">
    <property type="taxonomic scope" value="Bacteria"/>
</dbReference>
<dbReference type="NCBIfam" id="NF000595">
    <property type="entry name" value="PRK00015.1-3"/>
    <property type="match status" value="1"/>
</dbReference>
<dbReference type="PANTHER" id="PTHR10954:SF18">
    <property type="entry name" value="RIBONUCLEASE HII"/>
    <property type="match status" value="1"/>
</dbReference>
<evidence type="ECO:0000256" key="8">
    <source>
        <dbReference type="ARBA" id="ARBA00022490"/>
    </source>
</evidence>
<dbReference type="GO" id="GO:0004523">
    <property type="term" value="F:RNA-DNA hybrid ribonuclease activity"/>
    <property type="evidence" value="ECO:0007669"/>
    <property type="project" value="UniProtKB-UniRule"/>
</dbReference>
<dbReference type="InterPro" id="IPR022898">
    <property type="entry name" value="RNase_HII"/>
</dbReference>
<dbReference type="PROSITE" id="PS51975">
    <property type="entry name" value="RNASE_H_2"/>
    <property type="match status" value="1"/>
</dbReference>
<dbReference type="GO" id="GO:0005737">
    <property type="term" value="C:cytoplasm"/>
    <property type="evidence" value="ECO:0007669"/>
    <property type="project" value="UniProtKB-SubCell"/>
</dbReference>
<dbReference type="GO" id="GO:0006298">
    <property type="term" value="P:mismatch repair"/>
    <property type="evidence" value="ECO:0007669"/>
    <property type="project" value="TreeGrafter"/>
</dbReference>
<accession>D7CLV9</accession>
<comment type="catalytic activity">
    <reaction evidence="1 14 15 16">
        <text>Endonucleolytic cleavage to 5'-phosphomonoester.</text>
        <dbReference type="EC" id="3.1.26.4"/>
    </reaction>
</comment>
<gene>
    <name evidence="14" type="primary">rnhB</name>
    <name evidence="18" type="ordered locus">Slip_0914</name>
</gene>
<dbReference type="HAMAP" id="MF_00052_B">
    <property type="entry name" value="RNase_HII_B"/>
    <property type="match status" value="1"/>
</dbReference>
<dbReference type="GO" id="GO:0043137">
    <property type="term" value="P:DNA replication, removal of RNA primer"/>
    <property type="evidence" value="ECO:0007669"/>
    <property type="project" value="TreeGrafter"/>
</dbReference>
<keyword evidence="9 14" id="KW-0540">Nuclease</keyword>
<dbReference type="KEGG" id="slp:Slip_0914"/>
<reference evidence="18 19" key="2">
    <citation type="journal article" date="2010" name="Stand. Genomic Sci.">
        <title>Complete genome sequence of Syntrophothermus lipocalidus type strain (TGB-C1).</title>
        <authorList>
            <person name="Djao O.D."/>
            <person name="Zhang X."/>
            <person name="Lucas S."/>
            <person name="Lapidus A."/>
            <person name="Del Rio T.G."/>
            <person name="Nolan M."/>
            <person name="Tice H."/>
            <person name="Cheng J.F."/>
            <person name="Han C."/>
            <person name="Tapia R."/>
            <person name="Goodwin L."/>
            <person name="Pitluck S."/>
            <person name="Liolios K."/>
            <person name="Ivanova N."/>
            <person name="Mavromatis K."/>
            <person name="Mikhailova N."/>
            <person name="Ovchinnikova G."/>
            <person name="Pati A."/>
            <person name="Brambilla E."/>
            <person name="Chen A."/>
            <person name="Palaniappan K."/>
            <person name="Land M."/>
            <person name="Hauser L."/>
            <person name="Chang Y.J."/>
            <person name="Jeffries C.D."/>
            <person name="Rohde M."/>
            <person name="Sikorski J."/>
            <person name="Spring S."/>
            <person name="Goker M."/>
            <person name="Detter J.C."/>
            <person name="Woyke T."/>
            <person name="Bristow J."/>
            <person name="Eisen J.A."/>
            <person name="Markowitz V."/>
            <person name="Hugenholtz P."/>
            <person name="Kyrpides N.C."/>
            <person name="Klenk H.P."/>
        </authorList>
    </citation>
    <scope>NUCLEOTIDE SEQUENCE [LARGE SCALE GENOMIC DNA]</scope>
    <source>
        <strain evidence="19">DSM 12680 / TGB-C1</strain>
    </source>
</reference>
<comment type="subcellular location">
    <subcellularLocation>
        <location evidence="4 14">Cytoplasm</location>
    </subcellularLocation>
</comment>
<dbReference type="RefSeq" id="WP_013175096.1">
    <property type="nucleotide sequence ID" value="NC_014220.1"/>
</dbReference>
<keyword evidence="12 14" id="KW-0378">Hydrolase</keyword>
<evidence type="ECO:0000256" key="9">
    <source>
        <dbReference type="ARBA" id="ARBA00022722"/>
    </source>
</evidence>
<dbReference type="InterPro" id="IPR024567">
    <property type="entry name" value="RNase_HII/HIII_dom"/>
</dbReference>
<reference evidence="19" key="1">
    <citation type="journal article" date="2010" name="Stand. Genomic Sci.">
        <title>Complete genome sequence of Syntrophothermus lipocalidus type strain (TGB-C1T).</title>
        <authorList>
            <consortium name="US DOE Joint Genome Institute (JGI-PGF)"/>
            <person name="Djao O."/>
            <person name="Zhang X."/>
            <person name="Lucas S."/>
            <person name="Lapidus A."/>
            <person name="Glavina Del Rio T."/>
            <person name="Nolan M."/>
            <person name="Tice H."/>
            <person name="Cheng J."/>
            <person name="Han C."/>
            <person name="Tapia R."/>
            <person name="Goodwin L."/>
            <person name="Pitluck S."/>
            <person name="Liolios K."/>
            <person name="Ivanova N."/>
            <person name="Mavromatis K."/>
            <person name="Mikhailova N."/>
            <person name="Ovchinnikova G."/>
            <person name="Pati A."/>
            <person name="Brambilla E."/>
            <person name="Chen A."/>
            <person name="Palaniappan K."/>
            <person name="Land M."/>
            <person name="Hauser L."/>
            <person name="Chang Y."/>
            <person name="Jeffries C."/>
            <person name="Rohde M."/>
            <person name="Sikorski J."/>
            <person name="Spring S."/>
            <person name="Goker M."/>
            <person name="Detter J."/>
            <person name="Woyke T."/>
            <person name="Bristow J."/>
            <person name="Eisen J."/>
            <person name="Markowitz V."/>
            <person name="Hugenholtz P."/>
            <person name="Kyrpides N."/>
            <person name="Klenk H."/>
        </authorList>
    </citation>
    <scope>NUCLEOTIDE SEQUENCE [LARGE SCALE GENOMIC DNA]</scope>
    <source>
        <strain evidence="19">DSM 12680 / TGB-C1</strain>
    </source>
</reference>
<evidence type="ECO:0000256" key="14">
    <source>
        <dbReference type="HAMAP-Rule" id="MF_00052"/>
    </source>
</evidence>
<evidence type="ECO:0000256" key="4">
    <source>
        <dbReference type="ARBA" id="ARBA00004496"/>
    </source>
</evidence>
<evidence type="ECO:0000256" key="16">
    <source>
        <dbReference type="RuleBase" id="RU003515"/>
    </source>
</evidence>
<evidence type="ECO:0000256" key="12">
    <source>
        <dbReference type="ARBA" id="ARBA00022801"/>
    </source>
</evidence>
<dbReference type="InterPro" id="IPR036397">
    <property type="entry name" value="RNaseH_sf"/>
</dbReference>
<dbReference type="AlphaFoldDB" id="D7CLV9"/>
<dbReference type="InterPro" id="IPR001352">
    <property type="entry name" value="RNase_HII/HIII"/>
</dbReference>
<feature type="binding site" evidence="14 15">
    <location>
        <position position="33"/>
    </location>
    <ligand>
        <name>a divalent metal cation</name>
        <dbReference type="ChEBI" id="CHEBI:60240"/>
    </ligand>
</feature>
<dbReference type="PANTHER" id="PTHR10954">
    <property type="entry name" value="RIBONUCLEASE H2 SUBUNIT A"/>
    <property type="match status" value="1"/>
</dbReference>
<dbReference type="Pfam" id="PF01351">
    <property type="entry name" value="RNase_HII"/>
    <property type="match status" value="1"/>
</dbReference>
<dbReference type="HOGENOM" id="CLU_036532_2_1_9"/>
<keyword evidence="11 14" id="KW-0255">Endonuclease</keyword>
<dbReference type="OrthoDB" id="9803420at2"/>
<dbReference type="GO" id="GO:0003723">
    <property type="term" value="F:RNA binding"/>
    <property type="evidence" value="ECO:0007669"/>
    <property type="project" value="UniProtKB-UniRule"/>
</dbReference>